<dbReference type="GeneID" id="99687253"/>
<sequence>MAAPEALAVGGFQPLSTTDWPDRLAAVVFVQGCPWRCVYCHNPALQPRDGAAGPHWDEVVATLARRRGLLDGVVFSGGEPTLDPALPEAVATARSLGFAVGLHSAGIYPKKLEALLPALDWVGLDLKTDLAGHDALTGRPCSGAPVHEALAAVVASGVDHEVRTTYHPALQSDETLAKMALTLKSAGAKRWVLQQWHPRAGTPGFEQPWRWPEPAVLSWLRELGPELTLR</sequence>
<dbReference type="InterPro" id="IPR007197">
    <property type="entry name" value="rSAM"/>
</dbReference>
<dbReference type="AlphaFoldDB" id="A0A4R2MLF9"/>
<dbReference type="GO" id="GO:0051539">
    <property type="term" value="F:4 iron, 4 sulfur cluster binding"/>
    <property type="evidence" value="ECO:0007669"/>
    <property type="project" value="UniProtKB-KW"/>
</dbReference>
<comment type="cofactor">
    <cofactor evidence="1">
        <name>[4Fe-4S] cluster</name>
        <dbReference type="ChEBI" id="CHEBI:49883"/>
    </cofactor>
</comment>
<dbReference type="GO" id="GO:0016829">
    <property type="term" value="F:lyase activity"/>
    <property type="evidence" value="ECO:0007669"/>
    <property type="project" value="UniProtKB-KW"/>
</dbReference>
<evidence type="ECO:0000313" key="8">
    <source>
        <dbReference type="EMBL" id="TCP05654.1"/>
    </source>
</evidence>
<keyword evidence="8" id="KW-0456">Lyase</keyword>
<evidence type="ECO:0000256" key="1">
    <source>
        <dbReference type="ARBA" id="ARBA00001966"/>
    </source>
</evidence>
<dbReference type="PANTHER" id="PTHR30352">
    <property type="entry name" value="PYRUVATE FORMATE-LYASE-ACTIVATING ENZYME"/>
    <property type="match status" value="1"/>
</dbReference>
<dbReference type="InterPro" id="IPR058240">
    <property type="entry name" value="rSAM_sf"/>
</dbReference>
<dbReference type="SMART" id="SM00729">
    <property type="entry name" value="Elp3"/>
    <property type="match status" value="1"/>
</dbReference>
<dbReference type="Proteomes" id="UP000295106">
    <property type="component" value="Unassembled WGS sequence"/>
</dbReference>
<dbReference type="GO" id="GO:0046872">
    <property type="term" value="F:metal ion binding"/>
    <property type="evidence" value="ECO:0007669"/>
    <property type="project" value="UniProtKB-KW"/>
</dbReference>
<dbReference type="OrthoDB" id="9782387at2"/>
<evidence type="ECO:0000256" key="4">
    <source>
        <dbReference type="ARBA" id="ARBA00022723"/>
    </source>
</evidence>
<name>A0A4R2MLF9_RUBGE</name>
<dbReference type="RefSeq" id="WP_132644640.1">
    <property type="nucleotide sequence ID" value="NZ_CP181386.1"/>
</dbReference>
<evidence type="ECO:0000256" key="5">
    <source>
        <dbReference type="ARBA" id="ARBA00023004"/>
    </source>
</evidence>
<dbReference type="SFLD" id="SFLDG01094">
    <property type="entry name" value="Uncharacterised_Radical_SAM_Su"/>
    <property type="match status" value="1"/>
</dbReference>
<dbReference type="InterPro" id="IPR006638">
    <property type="entry name" value="Elp3/MiaA/NifB-like_rSAM"/>
</dbReference>
<evidence type="ECO:0000256" key="6">
    <source>
        <dbReference type="ARBA" id="ARBA00023014"/>
    </source>
</evidence>
<comment type="caution">
    <text evidence="8">The sequence shown here is derived from an EMBL/GenBank/DDBJ whole genome shotgun (WGS) entry which is preliminary data.</text>
</comment>
<dbReference type="Gene3D" id="3.20.20.70">
    <property type="entry name" value="Aldolase class I"/>
    <property type="match status" value="1"/>
</dbReference>
<keyword evidence="4" id="KW-0479">Metal-binding</keyword>
<evidence type="ECO:0000259" key="7">
    <source>
        <dbReference type="PROSITE" id="PS51918"/>
    </source>
</evidence>
<accession>A0A4R2MLF9</accession>
<proteinExistence type="predicted"/>
<protein>
    <submittedName>
        <fullName evidence="8">Pyruvate formate lyase activating enzyme</fullName>
    </submittedName>
</protein>
<keyword evidence="3" id="KW-0949">S-adenosyl-L-methionine</keyword>
<dbReference type="EMBL" id="SLXD01000001">
    <property type="protein sequence ID" value="TCP05654.1"/>
    <property type="molecule type" value="Genomic_DNA"/>
</dbReference>
<dbReference type="CDD" id="cd01335">
    <property type="entry name" value="Radical_SAM"/>
    <property type="match status" value="1"/>
</dbReference>
<dbReference type="InterPro" id="IPR013785">
    <property type="entry name" value="Aldolase_TIM"/>
</dbReference>
<dbReference type="SUPFAM" id="SSF102114">
    <property type="entry name" value="Radical SAM enzymes"/>
    <property type="match status" value="1"/>
</dbReference>
<gene>
    <name evidence="8" type="ORF">EV684_101526</name>
</gene>
<dbReference type="PANTHER" id="PTHR30352:SF13">
    <property type="entry name" value="GLYCYL-RADICAL ENZYME ACTIVATING ENZYME YJJW-RELATED"/>
    <property type="match status" value="1"/>
</dbReference>
<evidence type="ECO:0000256" key="3">
    <source>
        <dbReference type="ARBA" id="ARBA00022691"/>
    </source>
</evidence>
<keyword evidence="6" id="KW-0411">Iron-sulfur</keyword>
<reference evidence="8 9" key="1">
    <citation type="submission" date="2019-03" db="EMBL/GenBank/DDBJ databases">
        <title>Genomic Encyclopedia of Type Strains, Phase IV (KMG-IV): sequencing the most valuable type-strain genomes for metagenomic binning, comparative biology and taxonomic classification.</title>
        <authorList>
            <person name="Goeker M."/>
        </authorList>
    </citation>
    <scope>NUCLEOTIDE SEQUENCE [LARGE SCALE GENOMIC DNA]</scope>
    <source>
        <strain evidence="8 9">DSM 1709</strain>
    </source>
</reference>
<dbReference type="SFLD" id="SFLDS00029">
    <property type="entry name" value="Radical_SAM"/>
    <property type="match status" value="1"/>
</dbReference>
<evidence type="ECO:0000313" key="9">
    <source>
        <dbReference type="Proteomes" id="UP000295106"/>
    </source>
</evidence>
<organism evidence="8 9">
    <name type="scientific">Rubrivivax gelatinosus</name>
    <name type="common">Rhodocyclus gelatinosus</name>
    <name type="synonym">Rhodopseudomonas gelatinosa</name>
    <dbReference type="NCBI Taxonomy" id="28068"/>
    <lineage>
        <taxon>Bacteria</taxon>
        <taxon>Pseudomonadati</taxon>
        <taxon>Pseudomonadota</taxon>
        <taxon>Betaproteobacteria</taxon>
        <taxon>Burkholderiales</taxon>
        <taxon>Sphaerotilaceae</taxon>
        <taxon>Rubrivivax</taxon>
    </lineage>
</organism>
<dbReference type="InterPro" id="IPR012840">
    <property type="entry name" value="NrdG2"/>
</dbReference>
<dbReference type="InterPro" id="IPR034457">
    <property type="entry name" value="Organic_radical-activating"/>
</dbReference>
<dbReference type="NCBIfam" id="TIGR02495">
    <property type="entry name" value="NrdG2"/>
    <property type="match status" value="1"/>
</dbReference>
<dbReference type="PROSITE" id="PS51918">
    <property type="entry name" value="RADICAL_SAM"/>
    <property type="match status" value="1"/>
</dbReference>
<dbReference type="Pfam" id="PF04055">
    <property type="entry name" value="Radical_SAM"/>
    <property type="match status" value="1"/>
</dbReference>
<evidence type="ECO:0000256" key="2">
    <source>
        <dbReference type="ARBA" id="ARBA00022485"/>
    </source>
</evidence>
<keyword evidence="2" id="KW-0004">4Fe-4S</keyword>
<feature type="domain" description="Radical SAM core" evidence="7">
    <location>
        <begin position="20"/>
        <end position="230"/>
    </location>
</feature>
<keyword evidence="5" id="KW-0408">Iron</keyword>
<keyword evidence="8" id="KW-0670">Pyruvate</keyword>